<accession>A0A839E769</accession>
<keyword evidence="3" id="KW-1185">Reference proteome</keyword>
<sequence length="268" mass="28577">MSNALTVAVCNQKGGVGKTTSTGHLARAAHVLGLAVLVVDLDPQGNITSALSADDLGDTIGVADALAPNAEYALADVLVPSIWDGVTLAPTPITEALADAGTQVESQRFGREHRFTHVLRPVLSAYDVVLVDTTPALGLLLTNALVAAEQALIVSQPEQWSADGLNELHNTIDLVAAYHNPKLTAVGPLINGKRKSQHHDRVLTEDISPYYGDQAWTSPDEVIPLWAPISDYLLAGIGLDEAKETRLRHVASVYGRFVERMLTTGGRR</sequence>
<feature type="domain" description="AAA" evidence="1">
    <location>
        <begin position="6"/>
        <end position="184"/>
    </location>
</feature>
<dbReference type="InterPro" id="IPR050678">
    <property type="entry name" value="DNA_Partitioning_ATPase"/>
</dbReference>
<name>A0A839E769_9PSEU</name>
<dbReference type="CDD" id="cd02042">
    <property type="entry name" value="ParAB_family"/>
    <property type="match status" value="1"/>
</dbReference>
<evidence type="ECO:0000313" key="3">
    <source>
        <dbReference type="Proteomes" id="UP000569329"/>
    </source>
</evidence>
<dbReference type="Gene3D" id="3.40.50.300">
    <property type="entry name" value="P-loop containing nucleotide triphosphate hydrolases"/>
    <property type="match status" value="1"/>
</dbReference>
<dbReference type="PANTHER" id="PTHR13696">
    <property type="entry name" value="P-LOOP CONTAINING NUCLEOSIDE TRIPHOSPHATE HYDROLASE"/>
    <property type="match status" value="1"/>
</dbReference>
<dbReference type="RefSeq" id="WP_182546916.1">
    <property type="nucleotide sequence ID" value="NZ_JACGWZ010000010.1"/>
</dbReference>
<dbReference type="PANTHER" id="PTHR13696:SF52">
    <property type="entry name" value="PARA FAMILY PROTEIN CT_582"/>
    <property type="match status" value="1"/>
</dbReference>
<evidence type="ECO:0000313" key="2">
    <source>
        <dbReference type="EMBL" id="MBA8827755.1"/>
    </source>
</evidence>
<protein>
    <submittedName>
        <fullName evidence="2">Chromosome partitioning protein</fullName>
    </submittedName>
</protein>
<dbReference type="AlphaFoldDB" id="A0A839E769"/>
<dbReference type="Pfam" id="PF13614">
    <property type="entry name" value="AAA_31"/>
    <property type="match status" value="1"/>
</dbReference>
<reference evidence="2 3" key="1">
    <citation type="submission" date="2020-07" db="EMBL/GenBank/DDBJ databases">
        <title>Sequencing the genomes of 1000 actinobacteria strains.</title>
        <authorList>
            <person name="Klenk H.-P."/>
        </authorList>
    </citation>
    <scope>NUCLEOTIDE SEQUENCE [LARGE SCALE GENOMIC DNA]</scope>
    <source>
        <strain evidence="2 3">DSM 45975</strain>
    </source>
</reference>
<dbReference type="Proteomes" id="UP000569329">
    <property type="component" value="Unassembled WGS sequence"/>
</dbReference>
<dbReference type="InterPro" id="IPR027417">
    <property type="entry name" value="P-loop_NTPase"/>
</dbReference>
<organism evidence="2 3">
    <name type="scientific">Halosaccharopolyspora lacisalsi</name>
    <dbReference type="NCBI Taxonomy" id="1000566"/>
    <lineage>
        <taxon>Bacteria</taxon>
        <taxon>Bacillati</taxon>
        <taxon>Actinomycetota</taxon>
        <taxon>Actinomycetes</taxon>
        <taxon>Pseudonocardiales</taxon>
        <taxon>Pseudonocardiaceae</taxon>
        <taxon>Halosaccharopolyspora</taxon>
    </lineage>
</organism>
<gene>
    <name evidence="2" type="ORF">FHX42_005162</name>
</gene>
<comment type="caution">
    <text evidence="2">The sequence shown here is derived from an EMBL/GenBank/DDBJ whole genome shotgun (WGS) entry which is preliminary data.</text>
</comment>
<dbReference type="SUPFAM" id="SSF52540">
    <property type="entry name" value="P-loop containing nucleoside triphosphate hydrolases"/>
    <property type="match status" value="1"/>
</dbReference>
<dbReference type="InterPro" id="IPR025669">
    <property type="entry name" value="AAA_dom"/>
</dbReference>
<proteinExistence type="predicted"/>
<evidence type="ECO:0000259" key="1">
    <source>
        <dbReference type="Pfam" id="PF13614"/>
    </source>
</evidence>
<dbReference type="EMBL" id="JACGWZ010000010">
    <property type="protein sequence ID" value="MBA8827755.1"/>
    <property type="molecule type" value="Genomic_DNA"/>
</dbReference>